<feature type="compositionally biased region" description="Basic and acidic residues" evidence="1">
    <location>
        <begin position="119"/>
        <end position="128"/>
    </location>
</feature>
<evidence type="ECO:0000256" key="2">
    <source>
        <dbReference type="SAM" id="SignalP"/>
    </source>
</evidence>
<feature type="compositionally biased region" description="Basic and acidic residues" evidence="1">
    <location>
        <begin position="42"/>
        <end position="69"/>
    </location>
</feature>
<evidence type="ECO:0008006" key="5">
    <source>
        <dbReference type="Google" id="ProtNLM"/>
    </source>
</evidence>
<dbReference type="EMBL" id="LXQE01000155">
    <property type="protein sequence ID" value="RCJ34576.1"/>
    <property type="molecule type" value="Genomic_DNA"/>
</dbReference>
<dbReference type="AlphaFoldDB" id="A0A367RDG1"/>
<organism evidence="3 4">
    <name type="scientific">Nostoc punctiforme NIES-2108</name>
    <dbReference type="NCBI Taxonomy" id="1356359"/>
    <lineage>
        <taxon>Bacteria</taxon>
        <taxon>Bacillati</taxon>
        <taxon>Cyanobacteriota</taxon>
        <taxon>Cyanophyceae</taxon>
        <taxon>Nostocales</taxon>
        <taxon>Nostocaceae</taxon>
        <taxon>Nostoc</taxon>
    </lineage>
</organism>
<feature type="compositionally biased region" description="Basic and acidic residues" evidence="1">
    <location>
        <begin position="77"/>
        <end position="90"/>
    </location>
</feature>
<gene>
    <name evidence="3" type="ORF">A6769_21840</name>
</gene>
<keyword evidence="2" id="KW-0732">Signal</keyword>
<evidence type="ECO:0000256" key="1">
    <source>
        <dbReference type="SAM" id="MobiDB-lite"/>
    </source>
</evidence>
<sequence>MLKSNRLSIVLAATAALLVVPTLLTAPANAETKAHVVAQSDQGRDRDGRSNYREDRNAGDRGNWNRDGRSNNTVEIRNSRDRGNWNRDGRSTNTVKIRNPRDRDSWNRDGRSNNTVEIRNPRDRDNWNRDNQSYNRVVRLGNGDIRYPNGQIIPARSIARLRNQGYFRLPNGDILLPNQEIVPAGRLVRVRDDYFRLPSGLVLQINL</sequence>
<name>A0A367RDG1_NOSPU</name>
<evidence type="ECO:0000313" key="3">
    <source>
        <dbReference type="EMBL" id="RCJ34576.1"/>
    </source>
</evidence>
<protein>
    <recommendedName>
        <fullName evidence="5">Filamentous hemagglutinin</fullName>
    </recommendedName>
</protein>
<accession>A0A367RDG1</accession>
<feature type="chain" id="PRO_5016735482" description="Filamentous hemagglutinin" evidence="2">
    <location>
        <begin position="31"/>
        <end position="207"/>
    </location>
</feature>
<feature type="signal peptide" evidence="2">
    <location>
        <begin position="1"/>
        <end position="30"/>
    </location>
</feature>
<feature type="region of interest" description="Disordered" evidence="1">
    <location>
        <begin position="35"/>
        <end position="129"/>
    </location>
</feature>
<evidence type="ECO:0000313" key="4">
    <source>
        <dbReference type="Proteomes" id="UP000252085"/>
    </source>
</evidence>
<dbReference type="Proteomes" id="UP000252085">
    <property type="component" value="Unassembled WGS sequence"/>
</dbReference>
<feature type="compositionally biased region" description="Basic and acidic residues" evidence="1">
    <location>
        <begin position="99"/>
        <end position="111"/>
    </location>
</feature>
<reference evidence="3 4" key="1">
    <citation type="submission" date="2016-04" db="EMBL/GenBank/DDBJ databases">
        <authorList>
            <person name="Evans L.H."/>
            <person name="Alamgir A."/>
            <person name="Owens N."/>
            <person name="Weber N.D."/>
            <person name="Virtaneva K."/>
            <person name="Barbian K."/>
            <person name="Babar A."/>
            <person name="Rosenke K."/>
        </authorList>
    </citation>
    <scope>NUCLEOTIDE SEQUENCE [LARGE SCALE GENOMIC DNA]</scope>
    <source>
        <strain evidence="3">NIES-2108</strain>
    </source>
</reference>
<proteinExistence type="predicted"/>
<comment type="caution">
    <text evidence="3">The sequence shown here is derived from an EMBL/GenBank/DDBJ whole genome shotgun (WGS) entry which is preliminary data.</text>
</comment>